<feature type="transmembrane region" description="Helical" evidence="6">
    <location>
        <begin position="323"/>
        <end position="344"/>
    </location>
</feature>
<dbReference type="Proteomes" id="UP001431199">
    <property type="component" value="Unassembled WGS sequence"/>
</dbReference>
<dbReference type="Pfam" id="PF01098">
    <property type="entry name" value="FTSW_RODA_SPOVE"/>
    <property type="match status" value="1"/>
</dbReference>
<name>A0ABT2M4N1_9FIRM</name>
<feature type="transmembrane region" description="Helical" evidence="6">
    <location>
        <begin position="356"/>
        <end position="379"/>
    </location>
</feature>
<evidence type="ECO:0000256" key="1">
    <source>
        <dbReference type="ARBA" id="ARBA00004141"/>
    </source>
</evidence>
<feature type="transmembrane region" description="Helical" evidence="6">
    <location>
        <begin position="52"/>
        <end position="70"/>
    </location>
</feature>
<comment type="subcellular location">
    <subcellularLocation>
        <location evidence="1">Membrane</location>
        <topology evidence="1">Multi-pass membrane protein</topology>
    </subcellularLocation>
</comment>
<organism evidence="7 8">
    <name type="scientific">Eubacterium album</name>
    <dbReference type="NCBI Taxonomy" id="2978477"/>
    <lineage>
        <taxon>Bacteria</taxon>
        <taxon>Bacillati</taxon>
        <taxon>Bacillota</taxon>
        <taxon>Clostridia</taxon>
        <taxon>Eubacteriales</taxon>
        <taxon>Eubacteriaceae</taxon>
        <taxon>Eubacterium</taxon>
    </lineage>
</organism>
<feature type="transmembrane region" description="Helical" evidence="6">
    <location>
        <begin position="290"/>
        <end position="311"/>
    </location>
</feature>
<evidence type="ECO:0000256" key="6">
    <source>
        <dbReference type="SAM" id="Phobius"/>
    </source>
</evidence>
<dbReference type="PANTHER" id="PTHR30474">
    <property type="entry name" value="CELL CYCLE PROTEIN"/>
    <property type="match status" value="1"/>
</dbReference>
<feature type="transmembrane region" description="Helical" evidence="6">
    <location>
        <begin position="187"/>
        <end position="207"/>
    </location>
</feature>
<evidence type="ECO:0000313" key="8">
    <source>
        <dbReference type="Proteomes" id="UP001431199"/>
    </source>
</evidence>
<keyword evidence="8" id="KW-1185">Reference proteome</keyword>
<evidence type="ECO:0000256" key="3">
    <source>
        <dbReference type="ARBA" id="ARBA00022960"/>
    </source>
</evidence>
<feature type="transmembrane region" description="Helical" evidence="6">
    <location>
        <begin position="114"/>
        <end position="132"/>
    </location>
</feature>
<protein>
    <submittedName>
        <fullName evidence="7">Rod shape-determining protein RodA</fullName>
    </submittedName>
</protein>
<sequence>MARRKKKTLSKLKEYKFSNINFRLLLYVVCLTVIGILAIGSATSGGTEQKKQILGFVMGIIILIILSLVSYKFVFKFYWLAYIFNLVLLVYVKLNGDVNKGAGRWIDLKFMQFQPSELSKIILILFLAAYLYKHRNTINTFRTIASTCALAGLPIALIVVQPDLSTTIVIFITFCVIMFLSGISYKIVTTVLIIAIPLASVFVYVGINDPNSGILQGYQLKRIVGFYSKDSTDPDIIDTRRQQENSLLAIGSGGLTGKGLNNNTVTSVKNGNLLSESHTDFIFAIIGEELGFAGSAAVVILLLLIVVECFLTGARAKDLSGKLFCFGLGSLIGFQSLVNLSVATCMLPNTGLTLPFVSYGLSSLISMYIGIGIVINVGLQRKKDLY</sequence>
<feature type="transmembrane region" description="Helical" evidence="6">
    <location>
        <begin position="20"/>
        <end position="40"/>
    </location>
</feature>
<evidence type="ECO:0000256" key="4">
    <source>
        <dbReference type="ARBA" id="ARBA00022989"/>
    </source>
</evidence>
<evidence type="ECO:0000313" key="7">
    <source>
        <dbReference type="EMBL" id="MCT7399352.1"/>
    </source>
</evidence>
<keyword evidence="2 6" id="KW-0812">Transmembrane</keyword>
<dbReference type="EMBL" id="JAODBU010000008">
    <property type="protein sequence ID" value="MCT7399352.1"/>
    <property type="molecule type" value="Genomic_DNA"/>
</dbReference>
<evidence type="ECO:0000256" key="2">
    <source>
        <dbReference type="ARBA" id="ARBA00022692"/>
    </source>
</evidence>
<comment type="caution">
    <text evidence="7">The sequence shown here is derived from an EMBL/GenBank/DDBJ whole genome shotgun (WGS) entry which is preliminary data.</text>
</comment>
<keyword evidence="3" id="KW-0133">Cell shape</keyword>
<feature type="transmembrane region" description="Helical" evidence="6">
    <location>
        <begin position="77"/>
        <end position="94"/>
    </location>
</feature>
<feature type="transmembrane region" description="Helical" evidence="6">
    <location>
        <begin position="164"/>
        <end position="180"/>
    </location>
</feature>
<gene>
    <name evidence="7" type="ORF">N5B56_09695</name>
</gene>
<keyword evidence="5 6" id="KW-0472">Membrane</keyword>
<keyword evidence="4 6" id="KW-1133">Transmembrane helix</keyword>
<accession>A0ABT2M4N1</accession>
<feature type="transmembrane region" description="Helical" evidence="6">
    <location>
        <begin position="139"/>
        <end position="158"/>
    </location>
</feature>
<proteinExistence type="predicted"/>
<dbReference type="PANTHER" id="PTHR30474:SF1">
    <property type="entry name" value="PEPTIDOGLYCAN GLYCOSYLTRANSFERASE MRDB"/>
    <property type="match status" value="1"/>
</dbReference>
<reference evidence="7" key="1">
    <citation type="submission" date="2022-09" db="EMBL/GenBank/DDBJ databases">
        <title>Eubacterium sp. LFL-14 isolated from human feces.</title>
        <authorList>
            <person name="Liu F."/>
        </authorList>
    </citation>
    <scope>NUCLEOTIDE SEQUENCE</scope>
    <source>
        <strain evidence="7">LFL-14</strain>
    </source>
</reference>
<dbReference type="RefSeq" id="WP_022089604.1">
    <property type="nucleotide sequence ID" value="NZ_JAODBU010000008.1"/>
</dbReference>
<dbReference type="InterPro" id="IPR001182">
    <property type="entry name" value="FtsW/RodA"/>
</dbReference>
<evidence type="ECO:0000256" key="5">
    <source>
        <dbReference type="ARBA" id="ARBA00023136"/>
    </source>
</evidence>